<feature type="domain" description="HTH cro/C1-type" evidence="4">
    <location>
        <begin position="46"/>
        <end position="99"/>
    </location>
</feature>
<evidence type="ECO:0000256" key="1">
    <source>
        <dbReference type="ARBA" id="ARBA00023015"/>
    </source>
</evidence>
<dbReference type="CDD" id="cd00093">
    <property type="entry name" value="HTH_XRE"/>
    <property type="match status" value="1"/>
</dbReference>
<dbReference type="PANTHER" id="PTHR40661">
    <property type="match status" value="1"/>
</dbReference>
<protein>
    <recommendedName>
        <fullName evidence="4">HTH cro/C1-type domain-containing protein</fullName>
    </recommendedName>
</protein>
<organism evidence="5 6">
    <name type="scientific">Pollutimonas thiosulfatoxidans</name>
    <dbReference type="NCBI Taxonomy" id="2028345"/>
    <lineage>
        <taxon>Bacteria</taxon>
        <taxon>Pseudomonadati</taxon>
        <taxon>Pseudomonadota</taxon>
        <taxon>Betaproteobacteria</taxon>
        <taxon>Burkholderiales</taxon>
        <taxon>Alcaligenaceae</taxon>
        <taxon>Pollutimonas</taxon>
    </lineage>
</organism>
<dbReference type="InterPro" id="IPR001387">
    <property type="entry name" value="Cro/C1-type_HTH"/>
</dbReference>
<accession>A0A410GH32</accession>
<dbReference type="SUPFAM" id="SSF47413">
    <property type="entry name" value="lambda repressor-like DNA-binding domains"/>
    <property type="match status" value="1"/>
</dbReference>
<dbReference type="EMBL" id="CP022987">
    <property type="protein sequence ID" value="QAA95594.1"/>
    <property type="molecule type" value="Genomic_DNA"/>
</dbReference>
<keyword evidence="6" id="KW-1185">Reference proteome</keyword>
<proteinExistence type="predicted"/>
<dbReference type="PANTHER" id="PTHR40661:SF2">
    <property type="entry name" value="HTH-TYPE TRANSCRIPTIONAL REGULATOR PRTR"/>
    <property type="match status" value="1"/>
</dbReference>
<reference evidence="5 6" key="1">
    <citation type="submission" date="2017-08" db="EMBL/GenBank/DDBJ databases">
        <authorList>
            <person name="Park S.-J."/>
            <person name="Kim H."/>
        </authorList>
    </citation>
    <scope>NUCLEOTIDE SEQUENCE [LARGE SCALE GENOMIC DNA]</scope>
    <source>
        <strain evidence="6">ye3</strain>
    </source>
</reference>
<dbReference type="InterPro" id="IPR010982">
    <property type="entry name" value="Lambda_DNA-bd_dom_sf"/>
</dbReference>
<evidence type="ECO:0000313" key="5">
    <source>
        <dbReference type="EMBL" id="QAA95594.1"/>
    </source>
</evidence>
<dbReference type="GO" id="GO:0003677">
    <property type="term" value="F:DNA binding"/>
    <property type="evidence" value="ECO:0007669"/>
    <property type="project" value="UniProtKB-KW"/>
</dbReference>
<dbReference type="KEGG" id="pus:CKA81_11085"/>
<keyword evidence="3" id="KW-0804">Transcription</keyword>
<evidence type="ECO:0000256" key="2">
    <source>
        <dbReference type="ARBA" id="ARBA00023125"/>
    </source>
</evidence>
<dbReference type="Proteomes" id="UP000283474">
    <property type="component" value="Chromosome"/>
</dbReference>
<gene>
    <name evidence="5" type="ORF">CKA81_11085</name>
</gene>
<dbReference type="PROSITE" id="PS50943">
    <property type="entry name" value="HTH_CROC1"/>
    <property type="match status" value="1"/>
</dbReference>
<keyword evidence="2" id="KW-0238">DNA-binding</keyword>
<dbReference type="Pfam" id="PF01381">
    <property type="entry name" value="HTH_3"/>
    <property type="match status" value="1"/>
</dbReference>
<dbReference type="AlphaFoldDB" id="A0A410GH32"/>
<keyword evidence="1" id="KW-0805">Transcription regulation</keyword>
<evidence type="ECO:0000256" key="3">
    <source>
        <dbReference type="ARBA" id="ARBA00023163"/>
    </source>
</evidence>
<dbReference type="OrthoDB" id="9034362at2"/>
<name>A0A410GH32_9BURK</name>
<evidence type="ECO:0000259" key="4">
    <source>
        <dbReference type="PROSITE" id="PS50943"/>
    </source>
</evidence>
<dbReference type="Gene3D" id="1.10.260.40">
    <property type="entry name" value="lambda repressor-like DNA-binding domains"/>
    <property type="match status" value="1"/>
</dbReference>
<evidence type="ECO:0000313" key="6">
    <source>
        <dbReference type="Proteomes" id="UP000283474"/>
    </source>
</evidence>
<sequence length="167" mass="18157">MASPGRLHGQSRPNLPLSITFVIGIITNVFELHRSITNVNNFADRLRYARKLRGLSQSALAAACGLSQGAIANYESKARQQTKEIFRLAAALNVEPQWLAEGIGPMEKPEAPTTPSAFHVAEASPGSQAQLWPFPTVPASVIWSLTPRQRAIAEEMLATLVQSLQTK</sequence>
<dbReference type="SMART" id="SM00530">
    <property type="entry name" value="HTH_XRE"/>
    <property type="match status" value="1"/>
</dbReference>